<evidence type="ECO:0000313" key="2">
    <source>
        <dbReference type="EnsemblMetazoa" id="CJA15493c.1"/>
    </source>
</evidence>
<dbReference type="Gene3D" id="6.10.250.990">
    <property type="match status" value="1"/>
</dbReference>
<evidence type="ECO:0000313" key="3">
    <source>
        <dbReference type="Proteomes" id="UP000005237"/>
    </source>
</evidence>
<dbReference type="InterPro" id="IPR021587">
    <property type="entry name" value="Transcription_activator_LAG-3"/>
</dbReference>
<dbReference type="Proteomes" id="UP000005237">
    <property type="component" value="Unassembled WGS sequence"/>
</dbReference>
<feature type="compositionally biased region" description="Low complexity" evidence="1">
    <location>
        <begin position="322"/>
        <end position="382"/>
    </location>
</feature>
<reference evidence="3" key="1">
    <citation type="submission" date="2010-08" db="EMBL/GenBank/DDBJ databases">
        <authorList>
            <consortium name="Caenorhabditis japonica Sequencing Consortium"/>
            <person name="Wilson R.K."/>
        </authorList>
    </citation>
    <scope>NUCLEOTIDE SEQUENCE [LARGE SCALE GENOMIC DNA]</scope>
    <source>
        <strain evidence="3">DF5081</strain>
    </source>
</reference>
<reference evidence="2" key="2">
    <citation type="submission" date="2022-06" db="UniProtKB">
        <authorList>
            <consortium name="EnsemblMetazoa"/>
        </authorList>
    </citation>
    <scope>IDENTIFICATION</scope>
    <source>
        <strain evidence="2">DF5081</strain>
    </source>
</reference>
<feature type="region of interest" description="Disordered" evidence="1">
    <location>
        <begin position="415"/>
        <end position="458"/>
    </location>
</feature>
<keyword evidence="3" id="KW-1185">Reference proteome</keyword>
<accession>A0A8R1I4P5</accession>
<organism evidence="2 3">
    <name type="scientific">Caenorhabditis japonica</name>
    <dbReference type="NCBI Taxonomy" id="281687"/>
    <lineage>
        <taxon>Eukaryota</taxon>
        <taxon>Metazoa</taxon>
        <taxon>Ecdysozoa</taxon>
        <taxon>Nematoda</taxon>
        <taxon>Chromadorea</taxon>
        <taxon>Rhabditida</taxon>
        <taxon>Rhabditina</taxon>
        <taxon>Rhabditomorpha</taxon>
        <taxon>Rhabditoidea</taxon>
        <taxon>Rhabditidae</taxon>
        <taxon>Peloderinae</taxon>
        <taxon>Caenorhabditis</taxon>
    </lineage>
</organism>
<feature type="region of interest" description="Disordered" evidence="1">
    <location>
        <begin position="217"/>
        <end position="248"/>
    </location>
</feature>
<feature type="compositionally biased region" description="Gly residues" evidence="1">
    <location>
        <begin position="445"/>
        <end position="454"/>
    </location>
</feature>
<feature type="compositionally biased region" description="Low complexity" evidence="1">
    <location>
        <begin position="415"/>
        <end position="444"/>
    </location>
</feature>
<dbReference type="Pfam" id="PF11498">
    <property type="entry name" value="Activator_LAG-3"/>
    <property type="match status" value="1"/>
</dbReference>
<feature type="compositionally biased region" description="Polar residues" evidence="1">
    <location>
        <begin position="237"/>
        <end position="248"/>
    </location>
</feature>
<dbReference type="AlphaFoldDB" id="A0A8R1I4P5"/>
<feature type="region of interest" description="Disordered" evidence="1">
    <location>
        <begin position="304"/>
        <end position="398"/>
    </location>
</feature>
<feature type="compositionally biased region" description="Polar residues" evidence="1">
    <location>
        <begin position="219"/>
        <end position="228"/>
    </location>
</feature>
<dbReference type="EnsemblMetazoa" id="CJA15493c.1">
    <property type="protein sequence ID" value="CJA15493c.1"/>
    <property type="gene ID" value="WBGene00134697"/>
</dbReference>
<dbReference type="SUPFAM" id="SSF158851">
    <property type="entry name" value="Lag-3 N-terminal region"/>
    <property type="match status" value="1"/>
</dbReference>
<feature type="region of interest" description="Disordered" evidence="1">
    <location>
        <begin position="31"/>
        <end position="71"/>
    </location>
</feature>
<evidence type="ECO:0000256" key="1">
    <source>
        <dbReference type="SAM" id="MobiDB-lite"/>
    </source>
</evidence>
<proteinExistence type="predicted"/>
<feature type="compositionally biased region" description="Low complexity" evidence="1">
    <location>
        <begin position="42"/>
        <end position="53"/>
    </location>
</feature>
<sequence length="476" mass="55589">MGEPMEEDGHLAQFFVVEKVAMDKKKTYVMERRTPELNVRMKPSTSKTTTTTSSPPPEEPYVNNDLPNPDDEPMLSDMQGVLSSDEIHRQKSQLAYAKFVKTQPEMIADQRIVTAQLFHRYSEEEERKRIEQQKNKEAINATTPVSRNGQVTDNRKRRNEAVPTLTSEEEWKRSWMGQQHGFRVQQQQQQQQFQHHQQYMMMQQQQQQQFAMQLHPNHQMPSTSSADSVHSIHSVPTPASINQTSPGMNPSSMDYRVMNEENLSVPEGEWFDKLAMAVAEQYNVDTVLGPDTYDVLSELDCTDVKSPAFPDRLPSAPPPPSSTQQQQLQLQQQQQEQNKLRMLQQQQQMQAMEEQRQRQIQQQQHQQRMIMQRQQMQQQQQMNGQFPSPNQQQQQQQQQQQAAYIQQMRMQQMRYQQQQQQQQQHHQQQQQQHPHQQHQMMGYGMPTGGGGGGATTYPPQMHMHHQAYMPAFANMN</sequence>
<protein>
    <submittedName>
        <fullName evidence="2">Uncharacterized protein</fullName>
    </submittedName>
</protein>
<name>A0A8R1I4P5_CAEJA</name>